<dbReference type="GO" id="GO:0019441">
    <property type="term" value="P:L-tryptophan catabolic process to kynurenine"/>
    <property type="evidence" value="ECO:0007669"/>
    <property type="project" value="InterPro"/>
</dbReference>
<dbReference type="Gene3D" id="1.20.58.480">
    <property type="match status" value="1"/>
</dbReference>
<dbReference type="GO" id="GO:0005737">
    <property type="term" value="C:cytoplasm"/>
    <property type="evidence" value="ECO:0007669"/>
    <property type="project" value="TreeGrafter"/>
</dbReference>
<feature type="binding site" description="proximal binding residue" evidence="4">
    <location>
        <position position="405"/>
    </location>
    <ligand>
        <name>heme b</name>
        <dbReference type="ChEBI" id="CHEBI:60344"/>
    </ligand>
    <ligandPart>
        <name>Fe</name>
        <dbReference type="ChEBI" id="CHEBI:18248"/>
    </ligandPart>
</feature>
<dbReference type="PANTHER" id="PTHR28657">
    <property type="entry name" value="INDOLEAMINE 2,3-DIOXYGENASE"/>
    <property type="match status" value="1"/>
</dbReference>
<evidence type="ECO:0000313" key="6">
    <source>
        <dbReference type="Proteomes" id="UP000186601"/>
    </source>
</evidence>
<organism evidence="5 6">
    <name type="scientific">Hermanssonia centrifuga</name>
    <dbReference type="NCBI Taxonomy" id="98765"/>
    <lineage>
        <taxon>Eukaryota</taxon>
        <taxon>Fungi</taxon>
        <taxon>Dikarya</taxon>
        <taxon>Basidiomycota</taxon>
        <taxon>Agaricomycotina</taxon>
        <taxon>Agaricomycetes</taxon>
        <taxon>Polyporales</taxon>
        <taxon>Meruliaceae</taxon>
        <taxon>Hermanssonia</taxon>
    </lineage>
</organism>
<dbReference type="Pfam" id="PF01231">
    <property type="entry name" value="IDO"/>
    <property type="match status" value="1"/>
</dbReference>
<evidence type="ECO:0008006" key="7">
    <source>
        <dbReference type="Google" id="ProtNLM"/>
    </source>
</evidence>
<comment type="caution">
    <text evidence="5">The sequence shown here is derived from an EMBL/GenBank/DDBJ whole genome shotgun (WGS) entry which is preliminary data.</text>
</comment>
<evidence type="ECO:0000256" key="3">
    <source>
        <dbReference type="ARBA" id="ARBA00023004"/>
    </source>
</evidence>
<evidence type="ECO:0000256" key="2">
    <source>
        <dbReference type="ARBA" id="ARBA00022723"/>
    </source>
</evidence>
<dbReference type="SUPFAM" id="SSF140959">
    <property type="entry name" value="Indolic compounds 2,3-dioxygenase-like"/>
    <property type="match status" value="1"/>
</dbReference>
<keyword evidence="2 4" id="KW-0479">Metal-binding</keyword>
<dbReference type="InterPro" id="IPR037217">
    <property type="entry name" value="Trp/Indoleamine_2_3_dOase-like"/>
</dbReference>
<name>A0A2R6P146_9APHY</name>
<dbReference type="GO" id="GO:0034354">
    <property type="term" value="P:'de novo' NAD+ biosynthetic process from L-tryptophan"/>
    <property type="evidence" value="ECO:0007669"/>
    <property type="project" value="TreeGrafter"/>
</dbReference>
<protein>
    <recommendedName>
        <fullName evidence="7">Indoleamine 2,3-dioxygenase</fullName>
    </recommendedName>
</protein>
<keyword evidence="3 4" id="KW-0408">Iron</keyword>
<proteinExistence type="inferred from homology"/>
<dbReference type="Proteomes" id="UP000186601">
    <property type="component" value="Unassembled WGS sequence"/>
</dbReference>
<evidence type="ECO:0000256" key="4">
    <source>
        <dbReference type="PIRSR" id="PIRSR600898-1"/>
    </source>
</evidence>
<dbReference type="STRING" id="98765.A0A2R6P146"/>
<dbReference type="InterPro" id="IPR000898">
    <property type="entry name" value="Indolamine_dOase"/>
</dbReference>
<dbReference type="GO" id="GO:0046872">
    <property type="term" value="F:metal ion binding"/>
    <property type="evidence" value="ECO:0007669"/>
    <property type="project" value="UniProtKB-KW"/>
</dbReference>
<keyword evidence="4" id="KW-0349">Heme</keyword>
<gene>
    <name evidence="5" type="ORF">PHLCEN_2v5853</name>
</gene>
<evidence type="ECO:0000256" key="1">
    <source>
        <dbReference type="ARBA" id="ARBA00007119"/>
    </source>
</evidence>
<comment type="similarity">
    <text evidence="1">Belongs to the indoleamine 2,3-dioxygenase family.</text>
</comment>
<accession>A0A2R6P146</accession>
<dbReference type="GO" id="GO:0020037">
    <property type="term" value="F:heme binding"/>
    <property type="evidence" value="ECO:0007669"/>
    <property type="project" value="InterPro"/>
</dbReference>
<evidence type="ECO:0000313" key="5">
    <source>
        <dbReference type="EMBL" id="PSR83049.1"/>
    </source>
</evidence>
<sequence>MNIASSPLHLMNLLGSVANVKTFARSLTSSLMQEKTFCPQHYDVDPNTGCFPPEPLPQLPRPFSFWENALAEVQGVLYLGNDESDEALDKREAGENWRAQVRSWPVIETTVLHENIRYLQKAHMVLAFIMHFYVHSTPPTEDNSPIHIPRAICVPLVAVSQALGTAPVLTFADTVLWNWTVINPELPLSADNIRYVTLLSGTDAERAFYEVSGIVELKGVEMLQIIESFMLLPNTTDYASVAKISRDLSQLKKIVEELTDIFLSIRDAVDPKAFHWQCRPWWSGAPAPSSSQPEWIFEGVPKSATVDVSGPSAGQSTVMHALDVFLDIDHRLAQKRQPAPSESNKKADTGFMERMRRYMPRLHREYLARIGDVPQSVREVANATPTLREPYNAAVAALKRLRDVHIRIVTLYVVTMSHSAPPTDIKRKIQEEGIARGTGGNEASSLLKAGRDATTRAMLKD</sequence>
<keyword evidence="6" id="KW-1185">Reference proteome</keyword>
<dbReference type="AlphaFoldDB" id="A0A2R6P146"/>
<dbReference type="OrthoDB" id="540174at2759"/>
<dbReference type="GO" id="GO:0033754">
    <property type="term" value="F:indoleamine 2,3-dioxygenase activity"/>
    <property type="evidence" value="ECO:0007669"/>
    <property type="project" value="TreeGrafter"/>
</dbReference>
<dbReference type="EMBL" id="MLYV02000566">
    <property type="protein sequence ID" value="PSR83049.1"/>
    <property type="molecule type" value="Genomic_DNA"/>
</dbReference>
<dbReference type="PANTHER" id="PTHR28657:SF5">
    <property type="entry name" value="INDOLEAMINE 2,3-DIOXYGENASE"/>
    <property type="match status" value="1"/>
</dbReference>
<reference evidence="5 6" key="1">
    <citation type="submission" date="2018-02" db="EMBL/GenBank/DDBJ databases">
        <title>Genome sequence of the basidiomycete white-rot fungus Phlebia centrifuga.</title>
        <authorList>
            <person name="Granchi Z."/>
            <person name="Peng M."/>
            <person name="de Vries R.P."/>
            <person name="Hilden K."/>
            <person name="Makela M.R."/>
            <person name="Grigoriev I."/>
            <person name="Riley R."/>
        </authorList>
    </citation>
    <scope>NUCLEOTIDE SEQUENCE [LARGE SCALE GENOMIC DNA]</scope>
    <source>
        <strain evidence="5 6">FBCC195</strain>
    </source>
</reference>